<proteinExistence type="predicted"/>
<feature type="transmembrane region" description="Helical" evidence="2">
    <location>
        <begin position="252"/>
        <end position="272"/>
    </location>
</feature>
<feature type="transmembrane region" description="Helical" evidence="2">
    <location>
        <begin position="151"/>
        <end position="168"/>
    </location>
</feature>
<feature type="compositionally biased region" description="Polar residues" evidence="1">
    <location>
        <begin position="70"/>
        <end position="106"/>
    </location>
</feature>
<reference evidence="3" key="1">
    <citation type="submission" date="2021-01" db="EMBL/GenBank/DDBJ databases">
        <authorList>
            <person name="Corre E."/>
            <person name="Pelletier E."/>
            <person name="Niang G."/>
            <person name="Scheremetjew M."/>
            <person name="Finn R."/>
            <person name="Kale V."/>
            <person name="Holt S."/>
            <person name="Cochrane G."/>
            <person name="Meng A."/>
            <person name="Brown T."/>
            <person name="Cohen L."/>
        </authorList>
    </citation>
    <scope>NUCLEOTIDE SEQUENCE</scope>
    <source>
        <strain evidence="3">CCMP1243</strain>
    </source>
</reference>
<feature type="transmembrane region" description="Helical" evidence="2">
    <location>
        <begin position="213"/>
        <end position="232"/>
    </location>
</feature>
<keyword evidence="2" id="KW-0472">Membrane</keyword>
<evidence type="ECO:0000313" key="3">
    <source>
        <dbReference type="EMBL" id="CAD9662710.1"/>
    </source>
</evidence>
<protein>
    <submittedName>
        <fullName evidence="3">Uncharacterized protein</fullName>
    </submittedName>
</protein>
<keyword evidence="2" id="KW-1133">Transmembrane helix</keyword>
<feature type="compositionally biased region" description="Low complexity" evidence="1">
    <location>
        <begin position="22"/>
        <end position="33"/>
    </location>
</feature>
<name>A0A7S2W287_9STRA</name>
<evidence type="ECO:0000256" key="1">
    <source>
        <dbReference type="SAM" id="MobiDB-lite"/>
    </source>
</evidence>
<keyword evidence="2" id="KW-0812">Transmembrane</keyword>
<accession>A0A7S2W287</accession>
<dbReference type="EMBL" id="HBHJ01002323">
    <property type="protein sequence ID" value="CAD9662710.1"/>
    <property type="molecule type" value="Transcribed_RNA"/>
</dbReference>
<feature type="transmembrane region" description="Helical" evidence="2">
    <location>
        <begin position="180"/>
        <end position="201"/>
    </location>
</feature>
<feature type="region of interest" description="Disordered" evidence="1">
    <location>
        <begin position="1"/>
        <end position="133"/>
    </location>
</feature>
<organism evidence="3">
    <name type="scientific">Rhizochromulina marina</name>
    <dbReference type="NCBI Taxonomy" id="1034831"/>
    <lineage>
        <taxon>Eukaryota</taxon>
        <taxon>Sar</taxon>
        <taxon>Stramenopiles</taxon>
        <taxon>Ochrophyta</taxon>
        <taxon>Dictyochophyceae</taxon>
        <taxon>Rhizochromulinales</taxon>
        <taxon>Rhizochromulina</taxon>
    </lineage>
</organism>
<evidence type="ECO:0000256" key="2">
    <source>
        <dbReference type="SAM" id="Phobius"/>
    </source>
</evidence>
<gene>
    <name evidence="3" type="ORF">RMAR1173_LOCUS1477</name>
</gene>
<sequence>MEEALPEWAREPEPEPQNVPPASSSSSSSVAAGGATGSERVDAPTAEPEWMSEPPPQPRESAPVAAPSATWDQQGVSLPQNGPTAPSHNQPGWFNMGFQPTGQQPTGDRHTGWQPLLDEEHGSGRPPQQKSQGRGCCATCYLVFCTYRTTLVPLLFLLSVTSAYGFIFHLALECNMHGNLVWIEAGQLLQCLLALFFVYSICKAYNWFFCGRFMSAICAVFSLVVSICDWVYMDSCDALTDDDDDGSGLPGWTLGFVNTLQALAWAGSYYLFTVASGPPIK</sequence>
<dbReference type="AlphaFoldDB" id="A0A7S2W287"/>